<evidence type="ECO:0000256" key="1">
    <source>
        <dbReference type="ARBA" id="ARBA00004123"/>
    </source>
</evidence>
<dbReference type="Pfam" id="PF14500">
    <property type="entry name" value="MMS19_N"/>
    <property type="match status" value="1"/>
</dbReference>
<keyword evidence="4" id="KW-0234">DNA repair</keyword>
<dbReference type="EMBL" id="JAQHRD010000002">
    <property type="protein sequence ID" value="KAJ6444828.1"/>
    <property type="molecule type" value="Genomic_DNA"/>
</dbReference>
<dbReference type="GO" id="GO:0016226">
    <property type="term" value="P:iron-sulfur cluster assembly"/>
    <property type="evidence" value="ECO:0007669"/>
    <property type="project" value="UniProtKB-UniRule"/>
</dbReference>
<protein>
    <recommendedName>
        <fullName evidence="4">MMS19 nucleotide excision repair protein</fullName>
    </recommendedName>
</protein>
<dbReference type="GO" id="GO:0005634">
    <property type="term" value="C:nucleus"/>
    <property type="evidence" value="ECO:0007669"/>
    <property type="project" value="UniProtKB-SubCell"/>
</dbReference>
<keyword evidence="8" id="KW-1185">Reference proteome</keyword>
<feature type="domain" description="MMS19 N-terminal" evidence="6">
    <location>
        <begin position="431"/>
        <end position="689"/>
    </location>
</feature>
<organism evidence="7 8">
    <name type="scientific">Purpureocillium lavendulum</name>
    <dbReference type="NCBI Taxonomy" id="1247861"/>
    <lineage>
        <taxon>Eukaryota</taxon>
        <taxon>Fungi</taxon>
        <taxon>Dikarya</taxon>
        <taxon>Ascomycota</taxon>
        <taxon>Pezizomycotina</taxon>
        <taxon>Sordariomycetes</taxon>
        <taxon>Hypocreomycetidae</taxon>
        <taxon>Hypocreales</taxon>
        <taxon>Ophiocordycipitaceae</taxon>
        <taxon>Purpureocillium</taxon>
    </lineage>
</organism>
<feature type="domain" description="MMS19 C-terminal" evidence="5">
    <location>
        <begin position="1198"/>
        <end position="1464"/>
    </location>
</feature>
<comment type="caution">
    <text evidence="7">The sequence shown here is derived from an EMBL/GenBank/DDBJ whole genome shotgun (WGS) entry which is preliminary data.</text>
</comment>
<dbReference type="GO" id="GO:0097361">
    <property type="term" value="C:cytosolic [4Fe-4S] assembly targeting complex"/>
    <property type="evidence" value="ECO:0007669"/>
    <property type="project" value="UniProtKB-UniRule"/>
</dbReference>
<dbReference type="InterPro" id="IPR016024">
    <property type="entry name" value="ARM-type_fold"/>
</dbReference>
<dbReference type="SUPFAM" id="SSF48371">
    <property type="entry name" value="ARM repeat"/>
    <property type="match status" value="1"/>
</dbReference>
<dbReference type="GO" id="GO:0051604">
    <property type="term" value="P:protein maturation"/>
    <property type="evidence" value="ECO:0007669"/>
    <property type="project" value="UniProtKB-UniRule"/>
</dbReference>
<dbReference type="InterPro" id="IPR039920">
    <property type="entry name" value="MMS19"/>
</dbReference>
<dbReference type="InterPro" id="IPR029240">
    <property type="entry name" value="MMS19_N"/>
</dbReference>
<dbReference type="PANTHER" id="PTHR12891">
    <property type="entry name" value="DNA REPAIR/TRANSCRIPTION PROTEIN MET18/MMS19"/>
    <property type="match status" value="1"/>
</dbReference>
<name>A0AB34G1B4_9HYPO</name>
<accession>A0AB34G1B4</accession>
<proteinExistence type="inferred from homology"/>
<dbReference type="Proteomes" id="UP001163105">
    <property type="component" value="Unassembled WGS sequence"/>
</dbReference>
<dbReference type="PANTHER" id="PTHR12891:SF0">
    <property type="entry name" value="MMS19 NUCLEOTIDE EXCISION REPAIR PROTEIN HOMOLOG"/>
    <property type="match status" value="1"/>
</dbReference>
<comment type="subcellular location">
    <subcellularLocation>
        <location evidence="1 4">Nucleus</location>
    </subcellularLocation>
</comment>
<reference evidence="7" key="1">
    <citation type="submission" date="2023-01" db="EMBL/GenBank/DDBJ databases">
        <title>The growth and conidiation of Purpureocillium lavendulum are regulated by nitrogen source and histone H3K14 acetylation.</title>
        <authorList>
            <person name="Tang P."/>
            <person name="Han J."/>
            <person name="Zhang C."/>
            <person name="Tang P."/>
            <person name="Qi F."/>
            <person name="Zhang K."/>
            <person name="Liang L."/>
        </authorList>
    </citation>
    <scope>NUCLEOTIDE SEQUENCE</scope>
    <source>
        <strain evidence="7">YMF1.00683</strain>
    </source>
</reference>
<evidence type="ECO:0000256" key="3">
    <source>
        <dbReference type="ARBA" id="ARBA00023242"/>
    </source>
</evidence>
<gene>
    <name evidence="7" type="primary">MET18</name>
    <name evidence="7" type="ORF">O9K51_03228</name>
</gene>
<evidence type="ECO:0000313" key="7">
    <source>
        <dbReference type="EMBL" id="KAJ6444828.1"/>
    </source>
</evidence>
<evidence type="ECO:0000259" key="5">
    <source>
        <dbReference type="Pfam" id="PF12460"/>
    </source>
</evidence>
<comment type="similarity">
    <text evidence="4">Belongs to the MET18/MMS19 family.</text>
</comment>
<evidence type="ECO:0000256" key="2">
    <source>
        <dbReference type="ARBA" id="ARBA00022737"/>
    </source>
</evidence>
<sequence length="1553" mass="170389">MLLSFSTLNLESPLANHSSSFFRSSALSFRSPLARSALPSAVESLEAHDEPLGVLGLNAASVHDLALHQHQALVVREVQVVRDGGVRLRKLAPRLVLGELGEEHGARLGGGVKGPLEEMDLGALALMRHGQHELRRRPRDILHGLVCDRRDDGANVLRRVGVSEAPDGRQLLLGQLADLVQVEDLVQRLDGGLVGSGRRDLGGLRGLRSRRVGEMRAAVRLRHRRVAGLWYVAGRGEFDAPLPALCLDLVRIRALQGLDAIVALLLGLLLEPGAVLVEHGLGRLLGEEAHVRRWFAVRAVRREQDARCRNDGIRADAIVVVGRVAPTEDGRRGISSKTRRRTSDARLVEMPSWREKWGANAGPWILEIPSVESRLRRPKISPTKADVGTARQHASFDGVETCAMADFRQLALDFVLEDDAARRTSIAQKAAAALEFLSETIDFLKPDVLKPSQVKLLVAFFGAMFDVDHKAGIKPSATALSQIARMKAFQPQSAGDIIQKICALKDDFPRQVAKTRLAVYELLRQLVVDPTVASDLQHRDSSSGFLNDLLQLCQNERDPDCLMVWFGMLSHFLSEYSPSKEMVEEVYGTFKAYFPITLPRTSQSKVQPAELKRELRQCFASNDSLAPLAFPFLLGKLDQGDGVTVNVKARQPPVDILQTIDMCLEKYTRPEQSILPYVNRTWSSLKYEVRNGEVEDTISATLEVMRTLTTRLKGDELRDFSLEVTRDCVNDLSNPTYTAPSGRLLVSVLSASTTAFVLMVAPAITHIKDNLRHPKSPTHSRDLHKILHIILETRLLLTNVDMSDSERADFAAVDSIFKSLYADVYGNPVKLGKDVDASYDDIKLATEAVQGIGALARQSVVSKPGSKDLGQTGSRLLLPESTSADICDSLFKIISLPRHDQSQKTASDELVNESIKALQRSVQAYPQGYQALTAQVAAAVRQSYATTSQYTAPSTQRLFSILSVVGFSDMKPSLPNGMKHFRALATTINAELTAALDAKTDPEIWSNLVNSLFVALEYFDEACSSLTGAKTWPERISEYPWSTALAARYPELQSIESKEHLISQQEQSFAVPDFRADKTWSEESLSELNDDGLLIVLGICRQLYRRATKPTALQSGTKGLGLGGVFAGMEKHTEIRYLHQLSNLAARVIDKMNGKNLSCPNMEMWALTLFREEDVAISPGVDSSTDELVDWLVLGPLSVLSAGLLRNMPAACVAQLYEMGVAQRVLVRSTSSAAESTDPVVLPSTRSILAYLANKYKLEALPDTITTIEQHLTDALKQASADSSPEQRNRGVERALTIYVVSGALVLRCTGKQTQGLIKLLREAPSSPTSGYRLARGLDVVAGFSGAYYGGGGVMKPLWKQKLYFDLVQPMMTIAVGGSSDIQDPLIKTNYAIASLLMIREMPFEVYEDDSGKVVRVAISVAQNLGNGPDAKAAMDVLKQIITKAPETLQGHIRSLVNVCVGLFSSRPTPVRARPDWMPEDYASSPATDAATQAECGKLALEIVGGLPRLFETRHVVPFAAQVQRELATACGHRVRDLRKTARLARAAWADMR</sequence>
<keyword evidence="3 4" id="KW-0539">Nucleus</keyword>
<keyword evidence="2" id="KW-0677">Repeat</keyword>
<evidence type="ECO:0000313" key="8">
    <source>
        <dbReference type="Proteomes" id="UP001163105"/>
    </source>
</evidence>
<comment type="function">
    <text evidence="4">Key component of the cytosolic iron-sulfur protein assembly (CIA) complex, a multiprotein complex that mediates the incorporation of iron-sulfur cluster into apoproteins specifically involved in DNA metabolism and genomic integrity. In the CIA complex, MMS19 acts as an adapter between early-acting CIA components and a subset of cellular target iron-sulfur proteins.</text>
</comment>
<evidence type="ECO:0000256" key="4">
    <source>
        <dbReference type="RuleBase" id="RU367072"/>
    </source>
</evidence>
<evidence type="ECO:0000259" key="6">
    <source>
        <dbReference type="Pfam" id="PF14500"/>
    </source>
</evidence>
<dbReference type="InterPro" id="IPR024687">
    <property type="entry name" value="MMS19_C"/>
</dbReference>
<dbReference type="Pfam" id="PF12460">
    <property type="entry name" value="MMS19_C"/>
    <property type="match status" value="1"/>
</dbReference>
<dbReference type="GO" id="GO:0006281">
    <property type="term" value="P:DNA repair"/>
    <property type="evidence" value="ECO:0007669"/>
    <property type="project" value="UniProtKB-UniRule"/>
</dbReference>
<keyword evidence="4" id="KW-0227">DNA damage</keyword>